<dbReference type="EMBL" id="ACZR01000013">
    <property type="protein sequence ID" value="EEX50203.1"/>
    <property type="molecule type" value="Genomic_DNA"/>
</dbReference>
<dbReference type="HOGENOM" id="CLU_084603_1_1_6"/>
<keyword evidence="2" id="KW-1185">Reference proteome</keyword>
<dbReference type="CDD" id="cd07067">
    <property type="entry name" value="HP_PGM_like"/>
    <property type="match status" value="1"/>
</dbReference>
<dbReference type="RefSeq" id="WP_005762037.1">
    <property type="nucleotide sequence ID" value="NZ_GG704810.1"/>
</dbReference>
<dbReference type="InterPro" id="IPR029033">
    <property type="entry name" value="His_PPase_superfam"/>
</dbReference>
<sequence length="152" mass="17092">MDIFVMRHGEAEMNAGSDQDRKLNLRGLQQANSQGMWLKSTALFDKVLVSPYIRAQETFKQINLIFGDILTSRQETWQGITPYGNSNIVIDYLDVLAEQGVKSVLIISHLPLVGEIVSALCGSNGVRFYPSTVAHIVWDRKTGHLEQIKYPE</sequence>
<evidence type="ECO:0000313" key="2">
    <source>
        <dbReference type="Proteomes" id="UP000005519"/>
    </source>
</evidence>
<evidence type="ECO:0000313" key="1">
    <source>
        <dbReference type="EMBL" id="EEX50203.1"/>
    </source>
</evidence>
<name>C9PQ92_9PAST</name>
<dbReference type="STRING" id="667128.HMPREF0621_1274"/>
<dbReference type="Gene3D" id="3.40.50.1240">
    <property type="entry name" value="Phosphoglycerate mutase-like"/>
    <property type="match status" value="1"/>
</dbReference>
<dbReference type="GO" id="GO:0101006">
    <property type="term" value="F:protein histidine phosphatase activity"/>
    <property type="evidence" value="ECO:0007669"/>
    <property type="project" value="InterPro"/>
</dbReference>
<keyword evidence="1" id="KW-0378">Hydrolase</keyword>
<comment type="caution">
    <text evidence="1">The sequence shown here is derived from an EMBL/GenBank/DDBJ whole genome shotgun (WGS) entry which is preliminary data.</text>
</comment>
<dbReference type="GO" id="GO:0005737">
    <property type="term" value="C:cytoplasm"/>
    <property type="evidence" value="ECO:0007669"/>
    <property type="project" value="InterPro"/>
</dbReference>
<dbReference type="NCBIfam" id="TIGR00249">
    <property type="entry name" value="sixA"/>
    <property type="match status" value="1"/>
</dbReference>
<protein>
    <submittedName>
        <fullName evidence="1">Phosphohistidine phosphatase SixA</fullName>
        <ecNumber evidence="1">3.1.3.-</ecNumber>
    </submittedName>
</protein>
<proteinExistence type="predicted"/>
<organism evidence="1 2">
    <name type="scientific">Pasteurella dagmatis ATCC 43325</name>
    <dbReference type="NCBI Taxonomy" id="667128"/>
    <lineage>
        <taxon>Bacteria</taxon>
        <taxon>Pseudomonadati</taxon>
        <taxon>Pseudomonadota</taxon>
        <taxon>Gammaproteobacteria</taxon>
        <taxon>Pasteurellales</taxon>
        <taxon>Pasteurellaceae</taxon>
        <taxon>Pasteurella</taxon>
    </lineage>
</organism>
<dbReference type="InterPro" id="IPR004449">
    <property type="entry name" value="SixA"/>
</dbReference>
<dbReference type="SUPFAM" id="SSF53254">
    <property type="entry name" value="Phosphoglycerate mutase-like"/>
    <property type="match status" value="1"/>
</dbReference>
<dbReference type="AlphaFoldDB" id="C9PQ92"/>
<gene>
    <name evidence="1" type="primary">sixA</name>
    <name evidence="1" type="ORF">HMPREF0621_1274</name>
</gene>
<dbReference type="SMART" id="SM00855">
    <property type="entry name" value="PGAM"/>
    <property type="match status" value="1"/>
</dbReference>
<dbReference type="InterPro" id="IPR013078">
    <property type="entry name" value="His_Pase_superF_clade-1"/>
</dbReference>
<dbReference type="Proteomes" id="UP000005519">
    <property type="component" value="Unassembled WGS sequence"/>
</dbReference>
<dbReference type="EC" id="3.1.3.-" evidence="1"/>
<accession>C9PQ92</accession>
<dbReference type="OrthoDB" id="92610at2"/>
<dbReference type="Pfam" id="PF00300">
    <property type="entry name" value="His_Phos_1"/>
    <property type="match status" value="1"/>
</dbReference>
<dbReference type="InterPro" id="IPR001345">
    <property type="entry name" value="PG/BPGM_mutase_AS"/>
</dbReference>
<reference evidence="1 2" key="1">
    <citation type="submission" date="2009-10" db="EMBL/GenBank/DDBJ databases">
        <authorList>
            <person name="Muzny D."/>
            <person name="Qin X."/>
            <person name="Deng J."/>
            <person name="Jiang H."/>
            <person name="Liu Y."/>
            <person name="Qu J."/>
            <person name="Song X.-Z."/>
            <person name="Zhang L."/>
            <person name="Thornton R."/>
            <person name="Coyle M."/>
            <person name="Francisco L."/>
            <person name="Jackson L."/>
            <person name="Javaid M."/>
            <person name="Korchina V."/>
            <person name="Kovar C."/>
            <person name="Mata R."/>
            <person name="Mathew T."/>
            <person name="Ngo R."/>
            <person name="Nguyen L."/>
            <person name="Nguyen N."/>
            <person name="Okwuonu G."/>
            <person name="Ongeri F."/>
            <person name="Pham C."/>
            <person name="Simmons D."/>
            <person name="Wilczek-Boney K."/>
            <person name="Hale W."/>
            <person name="Jakkamsetti A."/>
            <person name="Pham P."/>
            <person name="Ruth R."/>
            <person name="San Lucas F."/>
            <person name="Warren J."/>
            <person name="Zhang J."/>
            <person name="Zhao Z."/>
            <person name="Zhou C."/>
            <person name="Zhu D."/>
            <person name="Lee S."/>
            <person name="Bess C."/>
            <person name="Blankenburg K."/>
            <person name="Forbes L."/>
            <person name="Fu Q."/>
            <person name="Gubbala S."/>
            <person name="Hirani K."/>
            <person name="Jayaseelan J.C."/>
            <person name="Lara F."/>
            <person name="Munidasa M."/>
            <person name="Palculict T."/>
            <person name="Patil S."/>
            <person name="Pu L.-L."/>
            <person name="Saada N."/>
            <person name="Tang L."/>
            <person name="Weissenberger G."/>
            <person name="Zhu Y."/>
            <person name="Hemphill L."/>
            <person name="Shang Y."/>
            <person name="Youmans B."/>
            <person name="Ayvaz T."/>
            <person name="Ross M."/>
            <person name="Santibanez J."/>
            <person name="Aqrawi P."/>
            <person name="Gross S."/>
            <person name="Joshi V."/>
            <person name="Fowler G."/>
            <person name="Nazareth L."/>
            <person name="Reid J."/>
            <person name="Worley K."/>
            <person name="Petrosino J."/>
            <person name="Highlander S."/>
            <person name="Gibbs R."/>
        </authorList>
    </citation>
    <scope>NUCLEOTIDE SEQUENCE [LARGE SCALE GENOMIC DNA]</scope>
    <source>
        <strain evidence="1 2">ATCC 43325</strain>
    </source>
</reference>
<dbReference type="PROSITE" id="PS00175">
    <property type="entry name" value="PG_MUTASE"/>
    <property type="match status" value="1"/>
</dbReference>